<evidence type="ECO:0000313" key="12">
    <source>
        <dbReference type="Proteomes" id="UP000243807"/>
    </source>
</evidence>
<sequence>MPITSATSAKVAATLVAELATTKEQMRESQRLRYRVFARELGAHVQMPLPGHEADRYDHYCHHLLVRDRHSGEVVASTRILTDTQSRLGGGFYSEAEFDFSPVLALPGRIIEIGRTCVAPAYRNGGAISVLWLALARFMVIHRVDYMIGCASIGLRDGGAQAQAITEQLRTSHFTPANLRTRPRDPLPRIVGDRPTDPPSGSLPPLLKAYLRLGARVCGEPCLDRAFNVADLPILLDVDRLDARYRRHFVHNRATTAVSTPIPPPIRTARHAHRATLR</sequence>
<comment type="similarity">
    <text evidence="6">Belongs to the acetyltransferase family. OlsB subfamily.</text>
</comment>
<evidence type="ECO:0000256" key="5">
    <source>
        <dbReference type="ARBA" id="ARBA00023315"/>
    </source>
</evidence>
<dbReference type="PANTHER" id="PTHR37323:SF1">
    <property type="entry name" value="L-ORNITHINE N(ALPHA)-ACYLTRANSFERASE"/>
    <property type="match status" value="1"/>
</dbReference>
<dbReference type="OrthoDB" id="9787072at2"/>
<evidence type="ECO:0000256" key="7">
    <source>
        <dbReference type="ARBA" id="ARBA00039058"/>
    </source>
</evidence>
<evidence type="ECO:0000256" key="10">
    <source>
        <dbReference type="ARBA" id="ARBA00047785"/>
    </source>
</evidence>
<keyword evidence="2" id="KW-0444">Lipid biosynthesis</keyword>
<dbReference type="RefSeq" id="WP_076837339.1">
    <property type="nucleotide sequence ID" value="NZ_CP019434.1"/>
</dbReference>
<dbReference type="KEGG" id="afy:BW247_11875"/>
<organism evidence="11 12">
    <name type="scientific">Acidihalobacter ferrooxydans</name>
    <dbReference type="NCBI Taxonomy" id="1765967"/>
    <lineage>
        <taxon>Bacteria</taxon>
        <taxon>Pseudomonadati</taxon>
        <taxon>Pseudomonadota</taxon>
        <taxon>Gammaproteobacteria</taxon>
        <taxon>Chromatiales</taxon>
        <taxon>Ectothiorhodospiraceae</taxon>
        <taxon>Acidihalobacter</taxon>
    </lineage>
</organism>
<accession>A0A1P8UIP3</accession>
<proteinExistence type="inferred from homology"/>
<evidence type="ECO:0000256" key="4">
    <source>
        <dbReference type="ARBA" id="ARBA00023098"/>
    </source>
</evidence>
<keyword evidence="12" id="KW-1185">Reference proteome</keyword>
<dbReference type="InterPro" id="IPR052351">
    <property type="entry name" value="Ornithine_N-alpha-AT"/>
</dbReference>
<evidence type="ECO:0000256" key="8">
    <source>
        <dbReference type="ARBA" id="ARBA00039866"/>
    </source>
</evidence>
<comment type="catalytic activity">
    <reaction evidence="10">
        <text>a (3R)-hydroxyacyl-[ACP] + L-ornithine = a lyso-ornithine lipid + holo-[ACP] + H(+)</text>
        <dbReference type="Rhea" id="RHEA:20633"/>
        <dbReference type="Rhea" id="RHEA-COMP:9685"/>
        <dbReference type="Rhea" id="RHEA-COMP:9945"/>
        <dbReference type="ChEBI" id="CHEBI:15378"/>
        <dbReference type="ChEBI" id="CHEBI:46911"/>
        <dbReference type="ChEBI" id="CHEBI:64479"/>
        <dbReference type="ChEBI" id="CHEBI:78827"/>
        <dbReference type="ChEBI" id="CHEBI:138482"/>
        <dbReference type="EC" id="2.3.2.30"/>
    </reaction>
    <physiologicalReaction direction="left-to-right" evidence="10">
        <dbReference type="Rhea" id="RHEA:20634"/>
    </physiologicalReaction>
</comment>
<comment type="pathway">
    <text evidence="1">Lipid metabolism.</text>
</comment>
<dbReference type="AlphaFoldDB" id="A0A1P8UIP3"/>
<evidence type="ECO:0000313" key="11">
    <source>
        <dbReference type="EMBL" id="APZ43703.1"/>
    </source>
</evidence>
<dbReference type="STRING" id="1765967.BW247_11875"/>
<evidence type="ECO:0000256" key="3">
    <source>
        <dbReference type="ARBA" id="ARBA00022679"/>
    </source>
</evidence>
<dbReference type="Gene3D" id="3.40.630.30">
    <property type="match status" value="1"/>
</dbReference>
<dbReference type="GO" id="GO:0043810">
    <property type="term" value="F:ornithine-acyl [acyl carrier protein] N-acyltransferase activity"/>
    <property type="evidence" value="ECO:0007669"/>
    <property type="project" value="UniProtKB-EC"/>
</dbReference>
<comment type="function">
    <text evidence="9">Catalyzes the first step in the biosynthesis of ornithine lipids, which are phosphorus-free membrane lipids. Catalyzes the 3-hydroxyacyl-acyl carrier protein-dependent acylation of ornithine to form lyso-ornithine lipid (LOL).</text>
</comment>
<keyword evidence="4" id="KW-0443">Lipid metabolism</keyword>
<keyword evidence="3" id="KW-0808">Transferase</keyword>
<gene>
    <name evidence="11" type="ORF">BW247_11875</name>
</gene>
<keyword evidence="5" id="KW-0012">Acyltransferase</keyword>
<evidence type="ECO:0000256" key="1">
    <source>
        <dbReference type="ARBA" id="ARBA00005189"/>
    </source>
</evidence>
<evidence type="ECO:0000256" key="2">
    <source>
        <dbReference type="ARBA" id="ARBA00022516"/>
    </source>
</evidence>
<dbReference type="Proteomes" id="UP000243807">
    <property type="component" value="Chromosome"/>
</dbReference>
<dbReference type="PANTHER" id="PTHR37323">
    <property type="entry name" value="GCN5-RELATED N-ACETYLTRANSFERASE"/>
    <property type="match status" value="1"/>
</dbReference>
<dbReference type="SUPFAM" id="SSF55729">
    <property type="entry name" value="Acyl-CoA N-acyltransferases (Nat)"/>
    <property type="match status" value="1"/>
</dbReference>
<dbReference type="Pfam" id="PF13444">
    <property type="entry name" value="Acetyltransf_5"/>
    <property type="match status" value="1"/>
</dbReference>
<name>A0A1P8UIP3_9GAMM</name>
<evidence type="ECO:0000256" key="9">
    <source>
        <dbReference type="ARBA" id="ARBA00045724"/>
    </source>
</evidence>
<protein>
    <recommendedName>
        <fullName evidence="8">L-ornithine N(alpha)-acyltransferase</fullName>
        <ecNumber evidence="7">2.3.2.30</ecNumber>
    </recommendedName>
</protein>
<dbReference type="InterPro" id="IPR016181">
    <property type="entry name" value="Acyl_CoA_acyltransferase"/>
</dbReference>
<dbReference type="GO" id="GO:0006629">
    <property type="term" value="P:lipid metabolic process"/>
    <property type="evidence" value="ECO:0007669"/>
    <property type="project" value="UniProtKB-KW"/>
</dbReference>
<dbReference type="EMBL" id="CP019434">
    <property type="protein sequence ID" value="APZ43703.1"/>
    <property type="molecule type" value="Genomic_DNA"/>
</dbReference>
<dbReference type="EC" id="2.3.2.30" evidence="7"/>
<reference evidence="11 12" key="1">
    <citation type="submission" date="2017-01" db="EMBL/GenBank/DDBJ databases">
        <title>Draft sequence of Acidihalobacter ferrooxidans strain DSM 14175 (strain V8).</title>
        <authorList>
            <person name="Khaleque H.N."/>
            <person name="Ramsay J.P."/>
            <person name="Murphy R.J.T."/>
            <person name="Kaksonen A.H."/>
            <person name="Boxall N.J."/>
            <person name="Watkin E.L.J."/>
        </authorList>
    </citation>
    <scope>NUCLEOTIDE SEQUENCE [LARGE SCALE GENOMIC DNA]</scope>
    <source>
        <strain evidence="11 12">V8</strain>
    </source>
</reference>
<evidence type="ECO:0000256" key="6">
    <source>
        <dbReference type="ARBA" id="ARBA00038095"/>
    </source>
</evidence>